<dbReference type="InterPro" id="IPR005297">
    <property type="entry name" value="Lipoprotein_repeat"/>
</dbReference>
<dbReference type="Proteomes" id="UP001596298">
    <property type="component" value="Unassembled WGS sequence"/>
</dbReference>
<keyword evidence="2" id="KW-1185">Reference proteome</keyword>
<organism evidence="1 2">
    <name type="scientific">Flexivirga alba</name>
    <dbReference type="NCBI Taxonomy" id="702742"/>
    <lineage>
        <taxon>Bacteria</taxon>
        <taxon>Bacillati</taxon>
        <taxon>Actinomycetota</taxon>
        <taxon>Actinomycetes</taxon>
        <taxon>Micrococcales</taxon>
        <taxon>Dermacoccaceae</taxon>
        <taxon>Flexivirga</taxon>
    </lineage>
</organism>
<name>A0ABW2ACG8_9MICO</name>
<dbReference type="Pfam" id="PF03640">
    <property type="entry name" value="Lipoprotein_15"/>
    <property type="match status" value="1"/>
</dbReference>
<comment type="caution">
    <text evidence="1">The sequence shown here is derived from an EMBL/GenBank/DDBJ whole genome shotgun (WGS) entry which is preliminary data.</text>
</comment>
<proteinExistence type="predicted"/>
<reference evidence="2" key="1">
    <citation type="journal article" date="2019" name="Int. J. Syst. Evol. Microbiol.">
        <title>The Global Catalogue of Microorganisms (GCM) 10K type strain sequencing project: providing services to taxonomists for standard genome sequencing and annotation.</title>
        <authorList>
            <consortium name="The Broad Institute Genomics Platform"/>
            <consortium name="The Broad Institute Genome Sequencing Center for Infectious Disease"/>
            <person name="Wu L."/>
            <person name="Ma J."/>
        </authorList>
    </citation>
    <scope>NUCLEOTIDE SEQUENCE [LARGE SCALE GENOMIC DNA]</scope>
    <source>
        <strain evidence="2">CCUG 58127</strain>
    </source>
</reference>
<dbReference type="EMBL" id="JBHSWH010000001">
    <property type="protein sequence ID" value="MFC6704126.1"/>
    <property type="molecule type" value="Genomic_DNA"/>
</dbReference>
<evidence type="ECO:0000313" key="1">
    <source>
        <dbReference type="EMBL" id="MFC6704126.1"/>
    </source>
</evidence>
<protein>
    <submittedName>
        <fullName evidence="1">Uncharacterized protein</fullName>
    </submittedName>
</protein>
<dbReference type="RefSeq" id="WP_382398069.1">
    <property type="nucleotide sequence ID" value="NZ_JBHSWH010000001.1"/>
</dbReference>
<sequence>MTKRSDGSEQLTVAGHPVYTFVGDKASGQTNGQNLNLNGGLWYAVSPAGTEIEGTSSTSARGGYGY</sequence>
<gene>
    <name evidence="1" type="ORF">ACFQDH_02275</name>
</gene>
<evidence type="ECO:0000313" key="2">
    <source>
        <dbReference type="Proteomes" id="UP001596298"/>
    </source>
</evidence>
<accession>A0ABW2ACG8</accession>